<protein>
    <recommendedName>
        <fullName evidence="5">NADH dehydrogenase [ubiquinone] 1 beta subcomplex subunit 9</fullName>
    </recommendedName>
    <alternativeName>
        <fullName evidence="14">Complex I-B22</fullName>
    </alternativeName>
    <alternativeName>
        <fullName evidence="15">NADH-ubiquinone oxidoreductase B22 subunit</fullName>
    </alternativeName>
</protein>
<dbReference type="CDD" id="cd20263">
    <property type="entry name" value="Complex1_LYR_NDUFB9_LYRM3"/>
    <property type="match status" value="1"/>
</dbReference>
<dbReference type="PANTHER" id="PTHR12868">
    <property type="entry name" value="NADH-UBIQUINONE OXIDOREDUCTASE B22 SUBUNIT"/>
    <property type="match status" value="1"/>
</dbReference>
<evidence type="ECO:0000313" key="18">
    <source>
        <dbReference type="EMBL" id="GAV05240.1"/>
    </source>
</evidence>
<dbReference type="InterPro" id="IPR008011">
    <property type="entry name" value="Complex1_LYR_dom"/>
</dbReference>
<evidence type="ECO:0000256" key="3">
    <source>
        <dbReference type="ARBA" id="ARBA00009508"/>
    </source>
</evidence>
<name>A0A1D1VUT6_RAMVA</name>
<accession>A0A1D1VUT6</accession>
<evidence type="ECO:0000256" key="10">
    <source>
        <dbReference type="ARBA" id="ARBA00022982"/>
    </source>
</evidence>
<dbReference type="STRING" id="947166.A0A1D1VUT6"/>
<evidence type="ECO:0000256" key="9">
    <source>
        <dbReference type="ARBA" id="ARBA00022792"/>
    </source>
</evidence>
<dbReference type="OrthoDB" id="13598at2759"/>
<gene>
    <name evidence="18" type="primary">RvY_15403-1</name>
    <name evidence="18" type="synonym">RvY_15403.1</name>
    <name evidence="18" type="ORF">RvY_15403</name>
</gene>
<comment type="function">
    <text evidence="1">Accessory subunit of the mitochondrial membrane respiratory chain NADH dehydrogenase (Complex I), that is believed to be not involved in catalysis. Complex I functions in the transfer of electrons from NADH to the respiratory chain. The immediate electron acceptor for the enzyme is believed to be ubiquinone.</text>
</comment>
<keyword evidence="9" id="KW-0999">Mitochondrion inner membrane</keyword>
<keyword evidence="13" id="KW-0472">Membrane</keyword>
<dbReference type="GO" id="GO:0005743">
    <property type="term" value="C:mitochondrial inner membrane"/>
    <property type="evidence" value="ECO:0007669"/>
    <property type="project" value="UniProtKB-SubCell"/>
</dbReference>
<comment type="similarity">
    <text evidence="3">Belongs to the complex I LYR family.</text>
</comment>
<feature type="region of interest" description="Disordered" evidence="16">
    <location>
        <begin position="143"/>
        <end position="175"/>
    </location>
</feature>
<keyword evidence="8" id="KW-0679">Respiratory chain</keyword>
<dbReference type="InterPro" id="IPR045292">
    <property type="entry name" value="Complex1_LYR_NDUFB9_LYRM3"/>
</dbReference>
<keyword evidence="10" id="KW-0249">Electron transport</keyword>
<organism evidence="18 19">
    <name type="scientific">Ramazzottius varieornatus</name>
    <name type="common">Water bear</name>
    <name type="synonym">Tardigrade</name>
    <dbReference type="NCBI Taxonomy" id="947166"/>
    <lineage>
        <taxon>Eukaryota</taxon>
        <taxon>Metazoa</taxon>
        <taxon>Ecdysozoa</taxon>
        <taxon>Tardigrada</taxon>
        <taxon>Eutardigrada</taxon>
        <taxon>Parachela</taxon>
        <taxon>Hypsibioidea</taxon>
        <taxon>Ramazzottiidae</taxon>
        <taxon>Ramazzottius</taxon>
    </lineage>
</organism>
<evidence type="ECO:0000256" key="1">
    <source>
        <dbReference type="ARBA" id="ARBA00002920"/>
    </source>
</evidence>
<comment type="subunit">
    <text evidence="4">Mammalian complex I is composed of 45 different subunits.</text>
</comment>
<evidence type="ECO:0000256" key="15">
    <source>
        <dbReference type="ARBA" id="ARBA00032528"/>
    </source>
</evidence>
<dbReference type="InterPro" id="IPR033034">
    <property type="entry name" value="NDUFB9"/>
</dbReference>
<feature type="domain" description="Complex 1 LYR protein" evidence="17">
    <location>
        <begin position="16"/>
        <end position="74"/>
    </location>
</feature>
<comment type="caution">
    <text evidence="18">The sequence shown here is derived from an EMBL/GenBank/DDBJ whole genome shotgun (WGS) entry which is preliminary data.</text>
</comment>
<evidence type="ECO:0000256" key="13">
    <source>
        <dbReference type="ARBA" id="ARBA00023136"/>
    </source>
</evidence>
<dbReference type="AlphaFoldDB" id="A0A1D1VUT6"/>
<evidence type="ECO:0000256" key="8">
    <source>
        <dbReference type="ARBA" id="ARBA00022660"/>
    </source>
</evidence>
<dbReference type="Pfam" id="PF05347">
    <property type="entry name" value="Complex1_LYR"/>
    <property type="match status" value="1"/>
</dbReference>
<evidence type="ECO:0000256" key="6">
    <source>
        <dbReference type="ARBA" id="ARBA00022448"/>
    </source>
</evidence>
<keyword evidence="7" id="KW-0597">Phosphoprotein</keyword>
<evidence type="ECO:0000259" key="17">
    <source>
        <dbReference type="Pfam" id="PF05347"/>
    </source>
</evidence>
<evidence type="ECO:0000313" key="19">
    <source>
        <dbReference type="Proteomes" id="UP000186922"/>
    </source>
</evidence>
<evidence type="ECO:0000256" key="4">
    <source>
        <dbReference type="ARBA" id="ARBA00011790"/>
    </source>
</evidence>
<dbReference type="GO" id="GO:0006120">
    <property type="term" value="P:mitochondrial electron transport, NADH to ubiquinone"/>
    <property type="evidence" value="ECO:0007669"/>
    <property type="project" value="InterPro"/>
</dbReference>
<proteinExistence type="inferred from homology"/>
<keyword evidence="19" id="KW-1185">Reference proteome</keyword>
<keyword evidence="11" id="KW-0007">Acetylation</keyword>
<evidence type="ECO:0000256" key="14">
    <source>
        <dbReference type="ARBA" id="ARBA00030192"/>
    </source>
</evidence>
<dbReference type="PANTHER" id="PTHR12868:SF0">
    <property type="entry name" value="NADH DEHYDROGENASE [UBIQUINONE] 1 BETA SUBCOMPLEX SUBUNIT 9"/>
    <property type="match status" value="1"/>
</dbReference>
<evidence type="ECO:0000256" key="5">
    <source>
        <dbReference type="ARBA" id="ARBA00018684"/>
    </source>
</evidence>
<sequence length="175" mass="21217">MTTNYLTTRAISHREQVCALYKKAVRTMEAYWVIRADVRYQAVMMRHRFDQNKDIKDMRIAVKLLRDGEEELFMNQHPIPFQYQYSPGGSAYGRVPYKPDWLVDSWHPLEKASYPKYFAQREKRKDEWVKYWEDHYNKGQKFDDHEPEWHGNWDEKLPGEKVGLDPHKKVKPHHH</sequence>
<comment type="subcellular location">
    <subcellularLocation>
        <location evidence="2">Mitochondrion inner membrane</location>
        <topology evidence="2">Peripheral membrane protein</topology>
        <orientation evidence="2">Matrix side</orientation>
    </subcellularLocation>
</comment>
<evidence type="ECO:0000256" key="12">
    <source>
        <dbReference type="ARBA" id="ARBA00023128"/>
    </source>
</evidence>
<evidence type="ECO:0000256" key="16">
    <source>
        <dbReference type="SAM" id="MobiDB-lite"/>
    </source>
</evidence>
<keyword evidence="12" id="KW-0496">Mitochondrion</keyword>
<evidence type="ECO:0000256" key="11">
    <source>
        <dbReference type="ARBA" id="ARBA00022990"/>
    </source>
</evidence>
<reference evidence="18 19" key="1">
    <citation type="journal article" date="2016" name="Nat. Commun.">
        <title>Extremotolerant tardigrade genome and improved radiotolerance of human cultured cells by tardigrade-unique protein.</title>
        <authorList>
            <person name="Hashimoto T."/>
            <person name="Horikawa D.D."/>
            <person name="Saito Y."/>
            <person name="Kuwahara H."/>
            <person name="Kozuka-Hata H."/>
            <person name="Shin-I T."/>
            <person name="Minakuchi Y."/>
            <person name="Ohishi K."/>
            <person name="Motoyama A."/>
            <person name="Aizu T."/>
            <person name="Enomoto A."/>
            <person name="Kondo K."/>
            <person name="Tanaka S."/>
            <person name="Hara Y."/>
            <person name="Koshikawa S."/>
            <person name="Sagara H."/>
            <person name="Miura T."/>
            <person name="Yokobori S."/>
            <person name="Miyagawa K."/>
            <person name="Suzuki Y."/>
            <person name="Kubo T."/>
            <person name="Oyama M."/>
            <person name="Kohara Y."/>
            <person name="Fujiyama A."/>
            <person name="Arakawa K."/>
            <person name="Katayama T."/>
            <person name="Toyoda A."/>
            <person name="Kunieda T."/>
        </authorList>
    </citation>
    <scope>NUCLEOTIDE SEQUENCE [LARGE SCALE GENOMIC DNA]</scope>
    <source>
        <strain evidence="18 19">YOKOZUNA-1</strain>
    </source>
</reference>
<dbReference type="Proteomes" id="UP000186922">
    <property type="component" value="Unassembled WGS sequence"/>
</dbReference>
<keyword evidence="6" id="KW-0813">Transport</keyword>
<feature type="compositionally biased region" description="Basic and acidic residues" evidence="16">
    <location>
        <begin position="143"/>
        <end position="167"/>
    </location>
</feature>
<evidence type="ECO:0000256" key="7">
    <source>
        <dbReference type="ARBA" id="ARBA00022553"/>
    </source>
</evidence>
<dbReference type="EMBL" id="BDGG01000012">
    <property type="protein sequence ID" value="GAV05240.1"/>
    <property type="molecule type" value="Genomic_DNA"/>
</dbReference>
<evidence type="ECO:0000256" key="2">
    <source>
        <dbReference type="ARBA" id="ARBA00004443"/>
    </source>
</evidence>